<dbReference type="RefSeq" id="XP_013929853.1">
    <property type="nucleotide sequence ID" value="XM_014074378.1"/>
</dbReference>
<organism evidence="1 2">
    <name type="scientific">Thamnophis sirtalis</name>
    <dbReference type="NCBI Taxonomy" id="35019"/>
    <lineage>
        <taxon>Eukaryota</taxon>
        <taxon>Metazoa</taxon>
        <taxon>Chordata</taxon>
        <taxon>Craniata</taxon>
        <taxon>Vertebrata</taxon>
        <taxon>Euteleostomi</taxon>
        <taxon>Lepidosauria</taxon>
        <taxon>Squamata</taxon>
        <taxon>Bifurcata</taxon>
        <taxon>Unidentata</taxon>
        <taxon>Episquamata</taxon>
        <taxon>Toxicofera</taxon>
        <taxon>Serpentes</taxon>
        <taxon>Colubroidea</taxon>
        <taxon>Colubridae</taxon>
        <taxon>Natricinae</taxon>
        <taxon>Thamnophis</taxon>
    </lineage>
</organism>
<dbReference type="GO" id="GO:0005096">
    <property type="term" value="F:GTPase activator activity"/>
    <property type="evidence" value="ECO:0007669"/>
    <property type="project" value="TreeGrafter"/>
</dbReference>
<gene>
    <name evidence="2" type="primary">LOC106555510</name>
</gene>
<reference evidence="2" key="1">
    <citation type="submission" date="2025-08" db="UniProtKB">
        <authorList>
            <consortium name="RefSeq"/>
        </authorList>
    </citation>
    <scope>IDENTIFICATION</scope>
</reference>
<dbReference type="PANTHER" id="PTHR23179:SF28">
    <property type="entry name" value="RHO GTPASE-ACTIVATING PROTEIN 20"/>
    <property type="match status" value="1"/>
</dbReference>
<dbReference type="AlphaFoldDB" id="A0A6I9YYS0"/>
<proteinExistence type="predicted"/>
<name>A0A6I9YYS0_9SAUR</name>
<sequence>MQDCIFLKGSEKDYQLWVNSGKEDAPYPLIGHEYPFGIKMSHIRDTLPLTQGSKDGDCPLDLQGAFLIEQLPREHQCQFILKPSRLTTGHQLNELSQKPFKRKRSIINWAFWRETGAPVDHLVPSPTSSKAGKLFGLSLSSICENDNLPKPVLVSLFDILSRMMGTLWLKMCTSSPGTHLGC</sequence>
<dbReference type="Proteomes" id="UP000504617">
    <property type="component" value="Unplaced"/>
</dbReference>
<dbReference type="GeneID" id="106555510"/>
<dbReference type="PANTHER" id="PTHR23179">
    <property type="entry name" value="T-CELL ACTIVATION RHO GTPASE ACTIVATING PROTEIN-RELATED"/>
    <property type="match status" value="1"/>
</dbReference>
<accession>A0A6I9YYS0</accession>
<evidence type="ECO:0000313" key="1">
    <source>
        <dbReference type="Proteomes" id="UP000504617"/>
    </source>
</evidence>
<dbReference type="OrthoDB" id="9994905at2759"/>
<keyword evidence="1" id="KW-1185">Reference proteome</keyword>
<evidence type="ECO:0000313" key="2">
    <source>
        <dbReference type="RefSeq" id="XP_013929853.1"/>
    </source>
</evidence>
<dbReference type="KEGG" id="tsr:106555510"/>
<protein>
    <submittedName>
        <fullName evidence="2">Rho GTPase-activating protein 20-like</fullName>
    </submittedName>
</protein>